<evidence type="ECO:0000256" key="9">
    <source>
        <dbReference type="ARBA" id="ARBA00022723"/>
    </source>
</evidence>
<evidence type="ECO:0000256" key="5">
    <source>
        <dbReference type="ARBA" id="ARBA00022531"/>
    </source>
</evidence>
<keyword evidence="8" id="KW-0812">Transmembrane</keyword>
<keyword evidence="11" id="KW-0249">Electron transport</keyword>
<keyword evidence="15" id="KW-0408">Iron</keyword>
<dbReference type="SUPFAM" id="SSF81483">
    <property type="entry name" value="Bacterial photosystem II reaction centre, L and M subunits"/>
    <property type="match status" value="1"/>
</dbReference>
<evidence type="ECO:0000256" key="15">
    <source>
        <dbReference type="ARBA" id="ARBA00023004"/>
    </source>
</evidence>
<comment type="similarity">
    <text evidence="2">Belongs to the reaction center PufL/M/PsbA/D family.</text>
</comment>
<dbReference type="Proteomes" id="UP001293254">
    <property type="component" value="Unassembled WGS sequence"/>
</dbReference>
<evidence type="ECO:0000313" key="19">
    <source>
        <dbReference type="EMBL" id="KAK4412015.1"/>
    </source>
</evidence>
<keyword evidence="17" id="KW-0604">Photosystem II</keyword>
<evidence type="ECO:0000256" key="10">
    <source>
        <dbReference type="ARBA" id="ARBA00022842"/>
    </source>
</evidence>
<keyword evidence="6" id="KW-0597">Phosphoprotein</keyword>
<comment type="caution">
    <text evidence="19">The sequence shown here is derived from an EMBL/GenBank/DDBJ whole genome shotgun (WGS) entry which is preliminary data.</text>
</comment>
<dbReference type="AlphaFoldDB" id="A0AAE1XHL8"/>
<keyword evidence="14" id="KW-0157">Chromophore</keyword>
<comment type="subcellular location">
    <subcellularLocation>
        <location evidence="1">Membrane</location>
        <topology evidence="1">Multi-pass membrane protein</topology>
    </subcellularLocation>
</comment>
<reference evidence="19" key="2">
    <citation type="journal article" date="2024" name="Plant">
        <title>Genomic evolution and insights into agronomic trait innovations of Sesamum species.</title>
        <authorList>
            <person name="Miao H."/>
            <person name="Wang L."/>
            <person name="Qu L."/>
            <person name="Liu H."/>
            <person name="Sun Y."/>
            <person name="Le M."/>
            <person name="Wang Q."/>
            <person name="Wei S."/>
            <person name="Zheng Y."/>
            <person name="Lin W."/>
            <person name="Duan Y."/>
            <person name="Cao H."/>
            <person name="Xiong S."/>
            <person name="Wang X."/>
            <person name="Wei L."/>
            <person name="Li C."/>
            <person name="Ma Q."/>
            <person name="Ju M."/>
            <person name="Zhao R."/>
            <person name="Li G."/>
            <person name="Mu C."/>
            <person name="Tian Q."/>
            <person name="Mei H."/>
            <person name="Zhang T."/>
            <person name="Gao T."/>
            <person name="Zhang H."/>
        </authorList>
    </citation>
    <scope>NUCLEOTIDE SEQUENCE</scope>
    <source>
        <strain evidence="19">3651</strain>
    </source>
</reference>
<keyword evidence="20" id="KW-1185">Reference proteome</keyword>
<evidence type="ECO:0000256" key="14">
    <source>
        <dbReference type="ARBA" id="ARBA00022991"/>
    </source>
</evidence>
<organism evidence="19 20">
    <name type="scientific">Sesamum alatum</name>
    <dbReference type="NCBI Taxonomy" id="300844"/>
    <lineage>
        <taxon>Eukaryota</taxon>
        <taxon>Viridiplantae</taxon>
        <taxon>Streptophyta</taxon>
        <taxon>Embryophyta</taxon>
        <taxon>Tracheophyta</taxon>
        <taxon>Spermatophyta</taxon>
        <taxon>Magnoliopsida</taxon>
        <taxon>eudicotyledons</taxon>
        <taxon>Gunneridae</taxon>
        <taxon>Pentapetalae</taxon>
        <taxon>asterids</taxon>
        <taxon>lamiids</taxon>
        <taxon>Lamiales</taxon>
        <taxon>Pedaliaceae</taxon>
        <taxon>Sesamum</taxon>
    </lineage>
</organism>
<keyword evidence="13" id="KW-0007">Acetylation</keyword>
<keyword evidence="5" id="KW-0602">Photosynthesis</keyword>
<keyword evidence="4" id="KW-0148">Chlorophyll</keyword>
<evidence type="ECO:0000256" key="2">
    <source>
        <dbReference type="ARBA" id="ARBA00008204"/>
    </source>
</evidence>
<keyword evidence="16" id="KW-0472">Membrane</keyword>
<evidence type="ECO:0000256" key="1">
    <source>
        <dbReference type="ARBA" id="ARBA00004141"/>
    </source>
</evidence>
<evidence type="ECO:0000256" key="16">
    <source>
        <dbReference type="ARBA" id="ARBA00023136"/>
    </source>
</evidence>
<keyword evidence="7" id="KW-0934">Plastid</keyword>
<evidence type="ECO:0000256" key="7">
    <source>
        <dbReference type="ARBA" id="ARBA00022640"/>
    </source>
</evidence>
<dbReference type="GO" id="GO:0046872">
    <property type="term" value="F:metal ion binding"/>
    <property type="evidence" value="ECO:0007669"/>
    <property type="project" value="UniProtKB-KW"/>
</dbReference>
<evidence type="ECO:0000256" key="18">
    <source>
        <dbReference type="SAM" id="MobiDB-lite"/>
    </source>
</evidence>
<feature type="compositionally biased region" description="Polar residues" evidence="18">
    <location>
        <begin position="121"/>
        <end position="130"/>
    </location>
</feature>
<dbReference type="GO" id="GO:0009772">
    <property type="term" value="P:photosynthetic electron transport in photosystem II"/>
    <property type="evidence" value="ECO:0007669"/>
    <property type="project" value="InterPro"/>
</dbReference>
<dbReference type="InterPro" id="IPR036854">
    <property type="entry name" value="Photo_II_D1/D2_sf"/>
</dbReference>
<dbReference type="Gene3D" id="1.20.85.10">
    <property type="entry name" value="Photosystem II protein D1-like"/>
    <property type="match status" value="1"/>
</dbReference>
<evidence type="ECO:0000256" key="6">
    <source>
        <dbReference type="ARBA" id="ARBA00022553"/>
    </source>
</evidence>
<evidence type="ECO:0000256" key="4">
    <source>
        <dbReference type="ARBA" id="ARBA00022494"/>
    </source>
</evidence>
<name>A0AAE1XHL8_9LAMI</name>
<evidence type="ECO:0000313" key="20">
    <source>
        <dbReference type="Proteomes" id="UP001293254"/>
    </source>
</evidence>
<reference evidence="19" key="1">
    <citation type="submission" date="2020-06" db="EMBL/GenBank/DDBJ databases">
        <authorList>
            <person name="Li T."/>
            <person name="Hu X."/>
            <person name="Zhang T."/>
            <person name="Song X."/>
            <person name="Zhang H."/>
            <person name="Dai N."/>
            <person name="Sheng W."/>
            <person name="Hou X."/>
            <person name="Wei L."/>
        </authorList>
    </citation>
    <scope>NUCLEOTIDE SEQUENCE</scope>
    <source>
        <strain evidence="19">3651</strain>
        <tissue evidence="19">Leaf</tissue>
    </source>
</reference>
<dbReference type="Pfam" id="PF00124">
    <property type="entry name" value="Photo_RC"/>
    <property type="match status" value="1"/>
</dbReference>
<keyword evidence="12" id="KW-1133">Transmembrane helix</keyword>
<evidence type="ECO:0000256" key="8">
    <source>
        <dbReference type="ARBA" id="ARBA00022692"/>
    </source>
</evidence>
<proteinExistence type="inferred from homology"/>
<evidence type="ECO:0000256" key="3">
    <source>
        <dbReference type="ARBA" id="ARBA00022448"/>
    </source>
</evidence>
<dbReference type="GO" id="GO:0016168">
    <property type="term" value="F:chlorophyll binding"/>
    <property type="evidence" value="ECO:0007669"/>
    <property type="project" value="UniProtKB-KW"/>
</dbReference>
<dbReference type="GO" id="GO:0009523">
    <property type="term" value="C:photosystem II"/>
    <property type="evidence" value="ECO:0007669"/>
    <property type="project" value="UniProtKB-KW"/>
</dbReference>
<sequence length="249" mass="27465">MKEDVRSFFEKWKWRQRECRPSKAYLVFSNMPQLALLEGWNGFPSNTEAYIVLSFRGVRQVRSAYFNLPSCSKAIRLNAAATAVFLIYPIGQGSFSDGMPLGISGKYSSSSRKNREGTVLSKGNSSQNSLKGAEESFPFAAIIKLGSIEGGNPGKGSKIVSVAVSARREMTYRPQLEFQSGSLISFPQLMENSLLPGAAAMWLIPDVVIQKSGKMPEFSKYDGTGTHENHLFNDVLIDWKASSREKSGV</sequence>
<dbReference type="InterPro" id="IPR000484">
    <property type="entry name" value="Photo_RC_L/M"/>
</dbReference>
<keyword evidence="3" id="KW-0813">Transport</keyword>
<feature type="region of interest" description="Disordered" evidence="18">
    <location>
        <begin position="107"/>
        <end position="131"/>
    </location>
</feature>
<evidence type="ECO:0000256" key="13">
    <source>
        <dbReference type="ARBA" id="ARBA00022990"/>
    </source>
</evidence>
<dbReference type="EMBL" id="JACGWO010000041">
    <property type="protein sequence ID" value="KAK4412015.1"/>
    <property type="molecule type" value="Genomic_DNA"/>
</dbReference>
<accession>A0AAE1XHL8</accession>
<evidence type="ECO:0000256" key="17">
    <source>
        <dbReference type="ARBA" id="ARBA00023276"/>
    </source>
</evidence>
<keyword evidence="9" id="KW-0479">Metal-binding</keyword>
<evidence type="ECO:0000256" key="11">
    <source>
        <dbReference type="ARBA" id="ARBA00022982"/>
    </source>
</evidence>
<evidence type="ECO:0000256" key="12">
    <source>
        <dbReference type="ARBA" id="ARBA00022989"/>
    </source>
</evidence>
<gene>
    <name evidence="19" type="ORF">Salat_2995300</name>
</gene>
<keyword evidence="10" id="KW-0460">Magnesium</keyword>
<protein>
    <submittedName>
        <fullName evidence="19">Photosystem II protein D1</fullName>
    </submittedName>
</protein>